<dbReference type="PROSITE" id="PS50216">
    <property type="entry name" value="DHHC"/>
    <property type="match status" value="1"/>
</dbReference>
<feature type="transmembrane region" description="Helical" evidence="7">
    <location>
        <begin position="145"/>
        <end position="166"/>
    </location>
</feature>
<dbReference type="InterPro" id="IPR039859">
    <property type="entry name" value="PFA4/ZDH16/20/ERF2-like"/>
</dbReference>
<keyword evidence="5 7" id="KW-0472">Membrane</keyword>
<dbReference type="EMBL" id="GFDF01002739">
    <property type="protein sequence ID" value="JAV11345.1"/>
    <property type="molecule type" value="Transcribed_RNA"/>
</dbReference>
<evidence type="ECO:0000256" key="1">
    <source>
        <dbReference type="ARBA" id="ARBA00004141"/>
    </source>
</evidence>
<proteinExistence type="inferred from homology"/>
<accession>A0A1L8DYK3</accession>
<dbReference type="Pfam" id="PF01529">
    <property type="entry name" value="DHHC"/>
    <property type="match status" value="1"/>
</dbReference>
<reference evidence="9" key="1">
    <citation type="submission" date="2016-12" db="EMBL/GenBank/DDBJ databases">
        <title>An insight into the sialome and mialome of the sand fly, Nyssomyia neivai.</title>
        <authorList>
            <person name="Sebastian V."/>
            <person name="Goulart T.M."/>
            <person name="Oliveira W."/>
            <person name="Calvo E."/>
            <person name="Oliveira L.F."/>
            <person name="Pinto M.C."/>
            <person name="Rosselino A.M."/>
            <person name="Ribeiro J.M."/>
        </authorList>
    </citation>
    <scope>NUCLEOTIDE SEQUENCE</scope>
</reference>
<comment type="similarity">
    <text evidence="7">Belongs to the DHHC palmitoyltransferase family.</text>
</comment>
<feature type="transmembrane region" description="Helical" evidence="7">
    <location>
        <begin position="186"/>
        <end position="204"/>
    </location>
</feature>
<sequence>MPFVKDPCGIACLIVTYMAIFYADYVVVKWIILQSMQNSFWAPIHVILFNTIVFLLAMSHLRAVLSDPGIVPLPQNRLDFSDIHTTEKGEMEKEEWTVCTRCETFRPPRAHHCRICKRCIRRYDHHCPWINSCVGENNQKYFLQFLVYVIVLALYSIILIVISWVSPCEMCSMDTADAQSRLLHSVLLFLESTLFGLFVIAIMVDQMHAILYDETAVEVLQQKSAYRTFRPKLALLADVFGQEHPLLWMLPCASLSRKYDTPLLSQDI</sequence>
<comment type="catalytic activity">
    <reaction evidence="7">
        <text>L-cysteinyl-[protein] + hexadecanoyl-CoA = S-hexadecanoyl-L-cysteinyl-[protein] + CoA</text>
        <dbReference type="Rhea" id="RHEA:36683"/>
        <dbReference type="Rhea" id="RHEA-COMP:10131"/>
        <dbReference type="Rhea" id="RHEA-COMP:11032"/>
        <dbReference type="ChEBI" id="CHEBI:29950"/>
        <dbReference type="ChEBI" id="CHEBI:57287"/>
        <dbReference type="ChEBI" id="CHEBI:57379"/>
        <dbReference type="ChEBI" id="CHEBI:74151"/>
        <dbReference type="EC" id="2.3.1.225"/>
    </reaction>
</comment>
<feature type="transmembrane region" description="Helical" evidence="7">
    <location>
        <begin position="7"/>
        <end position="28"/>
    </location>
</feature>
<evidence type="ECO:0000256" key="7">
    <source>
        <dbReference type="RuleBase" id="RU079119"/>
    </source>
</evidence>
<evidence type="ECO:0000256" key="3">
    <source>
        <dbReference type="ARBA" id="ARBA00022692"/>
    </source>
</evidence>
<keyword evidence="3 7" id="KW-0812">Transmembrane</keyword>
<keyword evidence="6 7" id="KW-0012">Acyltransferase</keyword>
<organism evidence="9">
    <name type="scientific">Nyssomyia neivai</name>
    <dbReference type="NCBI Taxonomy" id="330878"/>
    <lineage>
        <taxon>Eukaryota</taxon>
        <taxon>Metazoa</taxon>
        <taxon>Ecdysozoa</taxon>
        <taxon>Arthropoda</taxon>
        <taxon>Hexapoda</taxon>
        <taxon>Insecta</taxon>
        <taxon>Pterygota</taxon>
        <taxon>Neoptera</taxon>
        <taxon>Endopterygota</taxon>
        <taxon>Diptera</taxon>
        <taxon>Nematocera</taxon>
        <taxon>Psychodoidea</taxon>
        <taxon>Psychodidae</taxon>
        <taxon>Nyssomyia</taxon>
    </lineage>
</organism>
<dbReference type="AlphaFoldDB" id="A0A1L8DYK3"/>
<protein>
    <recommendedName>
        <fullName evidence="7">Palmitoyltransferase</fullName>
        <ecNumber evidence="7">2.3.1.225</ecNumber>
    </recommendedName>
</protein>
<evidence type="ECO:0000256" key="4">
    <source>
        <dbReference type="ARBA" id="ARBA00022989"/>
    </source>
</evidence>
<evidence type="ECO:0000259" key="8">
    <source>
        <dbReference type="Pfam" id="PF01529"/>
    </source>
</evidence>
<comment type="subcellular location">
    <subcellularLocation>
        <location evidence="1">Membrane</location>
        <topology evidence="1">Multi-pass membrane protein</topology>
    </subcellularLocation>
</comment>
<dbReference type="EC" id="2.3.1.225" evidence="7"/>
<evidence type="ECO:0000313" key="9">
    <source>
        <dbReference type="EMBL" id="JAV11345.1"/>
    </source>
</evidence>
<evidence type="ECO:0000256" key="6">
    <source>
        <dbReference type="ARBA" id="ARBA00023315"/>
    </source>
</evidence>
<dbReference type="InterPro" id="IPR001594">
    <property type="entry name" value="Palmitoyltrfase_DHHC"/>
</dbReference>
<feature type="domain" description="Palmitoyltransferase DHHC" evidence="8">
    <location>
        <begin position="93"/>
        <end position="222"/>
    </location>
</feature>
<keyword evidence="4 7" id="KW-1133">Transmembrane helix</keyword>
<evidence type="ECO:0000256" key="2">
    <source>
        <dbReference type="ARBA" id="ARBA00022679"/>
    </source>
</evidence>
<evidence type="ECO:0000256" key="5">
    <source>
        <dbReference type="ARBA" id="ARBA00023136"/>
    </source>
</evidence>
<dbReference type="PANTHER" id="PTHR12246">
    <property type="entry name" value="PALMITOYLTRANSFERASE ZDHHC16"/>
    <property type="match status" value="1"/>
</dbReference>
<name>A0A1L8DYK3_9DIPT</name>
<keyword evidence="2 7" id="KW-0808">Transferase</keyword>
<feature type="transmembrane region" description="Helical" evidence="7">
    <location>
        <begin position="40"/>
        <end position="58"/>
    </location>
</feature>
<dbReference type="GO" id="GO:0016020">
    <property type="term" value="C:membrane"/>
    <property type="evidence" value="ECO:0007669"/>
    <property type="project" value="UniProtKB-SubCell"/>
</dbReference>
<dbReference type="GO" id="GO:0019706">
    <property type="term" value="F:protein-cysteine S-palmitoyltransferase activity"/>
    <property type="evidence" value="ECO:0007669"/>
    <property type="project" value="UniProtKB-EC"/>
</dbReference>
<comment type="domain">
    <text evidence="7">The DHHC domain is required for palmitoyltransferase activity.</text>
</comment>